<dbReference type="AlphaFoldDB" id="A0A7V3VUQ1"/>
<dbReference type="InterPro" id="IPR029398">
    <property type="entry name" value="PolB_thumb"/>
</dbReference>
<keyword evidence="10" id="KW-0235">DNA replication</keyword>
<dbReference type="GO" id="GO:0006281">
    <property type="term" value="P:DNA repair"/>
    <property type="evidence" value="ECO:0007669"/>
    <property type="project" value="UniProtKB-KW"/>
</dbReference>
<dbReference type="EMBL" id="DTOZ01000119">
    <property type="protein sequence ID" value="HGE78235.1"/>
    <property type="molecule type" value="Genomic_DNA"/>
</dbReference>
<dbReference type="Gene3D" id="1.10.150.20">
    <property type="entry name" value="5' to 3' exonuclease, C-terminal subdomain"/>
    <property type="match status" value="1"/>
</dbReference>
<dbReference type="Gene3D" id="1.10.150.110">
    <property type="entry name" value="DNA polymerase beta, N-terminal domain-like"/>
    <property type="match status" value="1"/>
</dbReference>
<feature type="domain" description="Helix-hairpin-helix DNA-binding motif class 1" evidence="22">
    <location>
        <begin position="127"/>
        <end position="146"/>
    </location>
</feature>
<dbReference type="GO" id="GO:0042578">
    <property type="term" value="F:phosphoric ester hydrolase activity"/>
    <property type="evidence" value="ECO:0007669"/>
    <property type="project" value="TreeGrafter"/>
</dbReference>
<evidence type="ECO:0000256" key="2">
    <source>
        <dbReference type="ARBA" id="ARBA00004496"/>
    </source>
</evidence>
<evidence type="ECO:0000256" key="13">
    <source>
        <dbReference type="ARBA" id="ARBA00022932"/>
    </source>
</evidence>
<accession>A0A7V3VUQ1</accession>
<evidence type="ECO:0000259" key="22">
    <source>
        <dbReference type="SMART" id="SM00278"/>
    </source>
</evidence>
<dbReference type="SMART" id="SM00481">
    <property type="entry name" value="POLIIIAc"/>
    <property type="match status" value="1"/>
</dbReference>
<gene>
    <name evidence="25" type="primary">polX</name>
    <name evidence="25" type="ORF">ENX68_04455</name>
</gene>
<dbReference type="InterPro" id="IPR004013">
    <property type="entry name" value="PHP_dom"/>
</dbReference>
<dbReference type="Gene3D" id="3.30.210.10">
    <property type="entry name" value="DNA polymerase, thumb domain"/>
    <property type="match status" value="1"/>
</dbReference>
<keyword evidence="7" id="KW-0237">DNA synthesis</keyword>
<dbReference type="GO" id="GO:0008270">
    <property type="term" value="F:zinc ion binding"/>
    <property type="evidence" value="ECO:0007669"/>
    <property type="project" value="TreeGrafter"/>
</dbReference>
<dbReference type="Pfam" id="PF02811">
    <property type="entry name" value="PHP"/>
    <property type="match status" value="1"/>
</dbReference>
<dbReference type="InterPro" id="IPR047967">
    <property type="entry name" value="PolX_PHP"/>
</dbReference>
<evidence type="ECO:0000256" key="14">
    <source>
        <dbReference type="ARBA" id="ARBA00023053"/>
    </source>
</evidence>
<dbReference type="InterPro" id="IPR016195">
    <property type="entry name" value="Pol/histidinol_Pase-like"/>
</dbReference>
<dbReference type="CDD" id="cd00141">
    <property type="entry name" value="NT_POLXc"/>
    <property type="match status" value="1"/>
</dbReference>
<evidence type="ECO:0000256" key="17">
    <source>
        <dbReference type="ARBA" id="ARBA00035726"/>
    </source>
</evidence>
<dbReference type="InterPro" id="IPR037160">
    <property type="entry name" value="DNA_Pol_thumb_sf"/>
</dbReference>
<comment type="catalytic activity">
    <reaction evidence="21">
        <text>DNA(n) + a 2'-deoxyribonucleoside 5'-triphosphate = DNA(n+1) + diphosphate</text>
        <dbReference type="Rhea" id="RHEA:22508"/>
        <dbReference type="Rhea" id="RHEA-COMP:17339"/>
        <dbReference type="Rhea" id="RHEA-COMP:17340"/>
        <dbReference type="ChEBI" id="CHEBI:33019"/>
        <dbReference type="ChEBI" id="CHEBI:61560"/>
        <dbReference type="ChEBI" id="CHEBI:173112"/>
        <dbReference type="EC" id="2.7.7.7"/>
    </reaction>
</comment>
<comment type="caution">
    <text evidence="25">The sequence shown here is derived from an EMBL/GenBank/DDBJ whole genome shotgun (WGS) entry which is preliminary data.</text>
</comment>
<dbReference type="InterPro" id="IPR043519">
    <property type="entry name" value="NT_sf"/>
</dbReference>
<dbReference type="Gene3D" id="3.30.460.10">
    <property type="entry name" value="Beta Polymerase, domain 2"/>
    <property type="match status" value="1"/>
</dbReference>
<name>A0A7V3VUQ1_UNCW3</name>
<proteinExistence type="predicted"/>
<evidence type="ECO:0000256" key="6">
    <source>
        <dbReference type="ARBA" id="ARBA00022481"/>
    </source>
</evidence>
<keyword evidence="12" id="KW-0832">Ubl conjugation</keyword>
<reference evidence="25" key="1">
    <citation type="journal article" date="2020" name="mSystems">
        <title>Genome- and Community-Level Interaction Insights into Carbon Utilization and Element Cycling Functions of Hydrothermarchaeota in Hydrothermal Sediment.</title>
        <authorList>
            <person name="Zhou Z."/>
            <person name="Liu Y."/>
            <person name="Xu W."/>
            <person name="Pan J."/>
            <person name="Luo Z.H."/>
            <person name="Li M."/>
        </authorList>
    </citation>
    <scope>NUCLEOTIDE SEQUENCE [LARGE SCALE GENOMIC DNA]</scope>
    <source>
        <strain evidence="25">SpSt-961</strain>
    </source>
</reference>
<dbReference type="InterPro" id="IPR003583">
    <property type="entry name" value="Hlx-hairpin-Hlx_DNA-bd_motif"/>
</dbReference>
<keyword evidence="25" id="KW-0269">Exonuclease</keyword>
<comment type="subcellular location">
    <subcellularLocation>
        <location evidence="2">Cytoplasm</location>
    </subcellularLocation>
</comment>
<evidence type="ECO:0000256" key="12">
    <source>
        <dbReference type="ARBA" id="ARBA00022843"/>
    </source>
</evidence>
<sequence length="570" mass="64445">MKKNKEIASIFNQIADALEYKGENVFRVVAYRKAARVLEELTEDVEDLLKNNKLKDLPGIGEGMAKKIEEYLKTGKMQKYIEATKGIPPTLLELLNIQNLGPKTLALANKHLGVKNLEDLKRVIEDGSLAKLPQMGEKKVENIKKGIELYERSHERLSIAVAESIASGVIEYLKNNAPVMQISPAGSLRRWKETIGDIDILVTGKDHKKIVEVFTHYPEAEQIISAGETKSSILVQGGVQVDIRIVDKKSYGAALQYFTGSKAHNVKLRSIAVSKKWKLNEYGLFKGEEIIAGEKEEDIYRALGLQWIPPELREDRGEVEAAQKNGIPHLVDLSDIRGDLQMHSKYSDSSATIEELALAAQKLGYEYILITDHSRSAKYAHGLEIERLYKQWDEIDELNKKFKNFKILKGIEVDILPNGKLDYPDKILKELDFVVASIHQGFTKNVTERICSAMENPYVDIIGHPTGRLISKREGYVIDVERVIKKAAETRTILECNAYPDRLDLNDVNLKRCKELGVKISIGTDAHSVEELKWMKFGVATCRRGWLEKDDVVNTYPLDSLLKLRKINQK</sequence>
<dbReference type="InterPro" id="IPR010996">
    <property type="entry name" value="HHH_MUS81"/>
</dbReference>
<evidence type="ECO:0000256" key="3">
    <source>
        <dbReference type="ARBA" id="ARBA00012417"/>
    </source>
</evidence>
<dbReference type="SMART" id="SM00278">
    <property type="entry name" value="HhH1"/>
    <property type="match status" value="2"/>
</dbReference>
<keyword evidence="15" id="KW-0234">DNA repair</keyword>
<feature type="domain" description="Helix-hairpin-helix DNA-binding motif class 1" evidence="22">
    <location>
        <begin position="52"/>
        <end position="71"/>
    </location>
</feature>
<organism evidence="25">
    <name type="scientific">candidate division WOR-3 bacterium</name>
    <dbReference type="NCBI Taxonomy" id="2052148"/>
    <lineage>
        <taxon>Bacteria</taxon>
        <taxon>Bacteria division WOR-3</taxon>
    </lineage>
</organism>
<protein>
    <recommendedName>
        <fullName evidence="5">DNA polymerase beta</fullName>
        <ecNumber evidence="3">2.7.7.7</ecNumber>
        <ecNumber evidence="4">4.2.99.18</ecNumber>
    </recommendedName>
    <alternativeName>
        <fullName evidence="16">5'-deoxyribose-phosphate lyase</fullName>
    </alternativeName>
    <alternativeName>
        <fullName evidence="17">AP lyase</fullName>
    </alternativeName>
</protein>
<evidence type="ECO:0000256" key="9">
    <source>
        <dbReference type="ARBA" id="ARBA00022695"/>
    </source>
</evidence>
<dbReference type="PRINTS" id="PR00870">
    <property type="entry name" value="DNAPOLXBETA"/>
</dbReference>
<dbReference type="Pfam" id="PF14716">
    <property type="entry name" value="HHH_8"/>
    <property type="match status" value="1"/>
</dbReference>
<comment type="catalytic activity">
    <reaction evidence="18">
        <text>2'-deoxyribonucleotide-(2'-deoxyribose 5'-phosphate)-2'-deoxyribonucleotide-DNA = a 3'-end 2'-deoxyribonucleotide-(2,3-dehydro-2,3-deoxyribose 5'-phosphate)-DNA + a 5'-end 5'-phospho-2'-deoxyribonucleoside-DNA + H(+)</text>
        <dbReference type="Rhea" id="RHEA:66592"/>
        <dbReference type="Rhea" id="RHEA-COMP:13180"/>
        <dbReference type="Rhea" id="RHEA-COMP:16897"/>
        <dbReference type="Rhea" id="RHEA-COMP:17067"/>
        <dbReference type="ChEBI" id="CHEBI:15378"/>
        <dbReference type="ChEBI" id="CHEBI:136412"/>
        <dbReference type="ChEBI" id="CHEBI:157695"/>
        <dbReference type="ChEBI" id="CHEBI:167181"/>
        <dbReference type="EC" id="4.2.99.18"/>
    </reaction>
</comment>
<dbReference type="SUPFAM" id="SSF47802">
    <property type="entry name" value="DNA polymerase beta, N-terminal domain-like"/>
    <property type="match status" value="1"/>
</dbReference>
<keyword evidence="13" id="KW-0239">DNA-directed DNA polymerase</keyword>
<evidence type="ECO:0000313" key="25">
    <source>
        <dbReference type="EMBL" id="HGE78235.1"/>
    </source>
</evidence>
<keyword evidence="11" id="KW-0227">DNA damage</keyword>
<dbReference type="NCBIfam" id="NF006375">
    <property type="entry name" value="PRK08609.1"/>
    <property type="match status" value="1"/>
</dbReference>
<evidence type="ECO:0000256" key="11">
    <source>
        <dbReference type="ARBA" id="ARBA00022763"/>
    </source>
</evidence>
<evidence type="ECO:0000256" key="16">
    <source>
        <dbReference type="ARBA" id="ARBA00035717"/>
    </source>
</evidence>
<dbReference type="InterPro" id="IPR003141">
    <property type="entry name" value="Pol/His_phosphatase_N"/>
</dbReference>
<evidence type="ECO:0000259" key="24">
    <source>
        <dbReference type="SMART" id="SM00483"/>
    </source>
</evidence>
<evidence type="ECO:0000256" key="5">
    <source>
        <dbReference type="ARBA" id="ARBA00020020"/>
    </source>
</evidence>
<dbReference type="GO" id="GO:0003677">
    <property type="term" value="F:DNA binding"/>
    <property type="evidence" value="ECO:0007669"/>
    <property type="project" value="InterPro"/>
</dbReference>
<dbReference type="InterPro" id="IPR028207">
    <property type="entry name" value="DNA_pol_B_palm_palm"/>
</dbReference>
<dbReference type="InterPro" id="IPR022311">
    <property type="entry name" value="PolX-like"/>
</dbReference>
<evidence type="ECO:0000256" key="4">
    <source>
        <dbReference type="ARBA" id="ARBA00012720"/>
    </source>
</evidence>
<keyword evidence="6" id="KW-0488">Methylation</keyword>
<dbReference type="InterPro" id="IPR002008">
    <property type="entry name" value="DNA_pol_X_beta-like"/>
</dbReference>
<dbReference type="PANTHER" id="PTHR36928">
    <property type="entry name" value="PHOSPHATASE YCDX-RELATED"/>
    <property type="match status" value="1"/>
</dbReference>
<dbReference type="GO" id="GO:0140078">
    <property type="term" value="F:class I DNA-(apurinic or apyrimidinic site) endonuclease activity"/>
    <property type="evidence" value="ECO:0007669"/>
    <property type="project" value="UniProtKB-EC"/>
</dbReference>
<dbReference type="SMART" id="SM00483">
    <property type="entry name" value="POLXc"/>
    <property type="match status" value="1"/>
</dbReference>
<dbReference type="GO" id="GO:0004527">
    <property type="term" value="F:exonuclease activity"/>
    <property type="evidence" value="ECO:0007669"/>
    <property type="project" value="UniProtKB-KW"/>
</dbReference>
<evidence type="ECO:0000256" key="18">
    <source>
        <dbReference type="ARBA" id="ARBA00044632"/>
    </source>
</evidence>
<dbReference type="InterPro" id="IPR050243">
    <property type="entry name" value="PHP_phosphatase"/>
</dbReference>
<dbReference type="Pfam" id="PF14791">
    <property type="entry name" value="DNA_pol_B_thumb"/>
    <property type="match status" value="1"/>
</dbReference>
<evidence type="ECO:0000256" key="21">
    <source>
        <dbReference type="ARBA" id="ARBA00049244"/>
    </source>
</evidence>
<dbReference type="CDD" id="cd07436">
    <property type="entry name" value="PHP_PolX"/>
    <property type="match status" value="1"/>
</dbReference>
<dbReference type="EC" id="2.7.7.7" evidence="3"/>
<evidence type="ECO:0000259" key="23">
    <source>
        <dbReference type="SMART" id="SM00481"/>
    </source>
</evidence>
<evidence type="ECO:0000256" key="7">
    <source>
        <dbReference type="ARBA" id="ARBA00022634"/>
    </source>
</evidence>
<dbReference type="GO" id="GO:0005829">
    <property type="term" value="C:cytosol"/>
    <property type="evidence" value="ECO:0007669"/>
    <property type="project" value="TreeGrafter"/>
</dbReference>
<evidence type="ECO:0000256" key="20">
    <source>
        <dbReference type="ARBA" id="ARBA00045548"/>
    </source>
</evidence>
<evidence type="ECO:0000256" key="1">
    <source>
        <dbReference type="ARBA" id="ARBA00001946"/>
    </source>
</evidence>
<dbReference type="PIRSF" id="PIRSF005047">
    <property type="entry name" value="UCP005047_YshC"/>
    <property type="match status" value="1"/>
</dbReference>
<feature type="domain" description="DNA-directed DNA polymerase X" evidence="24">
    <location>
        <begin position="1"/>
        <end position="314"/>
    </location>
</feature>
<keyword evidence="8" id="KW-0808">Transferase</keyword>
<dbReference type="EC" id="4.2.99.18" evidence="4"/>
<dbReference type="PANTHER" id="PTHR36928:SF1">
    <property type="entry name" value="PHOSPHATASE YCDX-RELATED"/>
    <property type="match status" value="1"/>
</dbReference>
<dbReference type="Pfam" id="PF14792">
    <property type="entry name" value="DNA_pol_B_palm"/>
    <property type="match status" value="1"/>
</dbReference>
<keyword evidence="25" id="KW-0378">Hydrolase</keyword>
<dbReference type="Gene3D" id="3.20.20.140">
    <property type="entry name" value="Metal-dependent hydrolases"/>
    <property type="match status" value="1"/>
</dbReference>
<comment type="catalytic activity">
    <reaction evidence="19">
        <text>a 5'-end 2'-deoxyribose-2'-deoxyribonucleotide-DNA = (2E,4S)-4-hydroxypenten-2-al-5-phosphate + a 5'-end 5'-phospho-2'-deoxyribonucleoside-DNA + H(+)</text>
        <dbReference type="Rhea" id="RHEA:76255"/>
        <dbReference type="Rhea" id="RHEA-COMP:13180"/>
        <dbReference type="Rhea" id="RHEA-COMP:18657"/>
        <dbReference type="ChEBI" id="CHEBI:15378"/>
        <dbReference type="ChEBI" id="CHEBI:136412"/>
        <dbReference type="ChEBI" id="CHEBI:195194"/>
        <dbReference type="ChEBI" id="CHEBI:195195"/>
    </reaction>
</comment>
<keyword evidence="14" id="KW-0915">Sodium</keyword>
<comment type="cofactor">
    <cofactor evidence="1">
        <name>Mg(2+)</name>
        <dbReference type="ChEBI" id="CHEBI:18420"/>
    </cofactor>
</comment>
<dbReference type="FunFam" id="3.20.20.140:FF:000047">
    <property type="entry name" value="PHP domain-containing protein"/>
    <property type="match status" value="1"/>
</dbReference>
<evidence type="ECO:0000256" key="8">
    <source>
        <dbReference type="ARBA" id="ARBA00022679"/>
    </source>
</evidence>
<dbReference type="Pfam" id="PF14520">
    <property type="entry name" value="HHH_5"/>
    <property type="match status" value="1"/>
</dbReference>
<feature type="domain" description="Polymerase/histidinol phosphatase N-terminal" evidence="23">
    <location>
        <begin position="338"/>
        <end position="417"/>
    </location>
</feature>
<comment type="function">
    <text evidence="20">Repair polymerase that plays a key role in base-excision repair. During this process, the damaged base is excised by specific DNA glycosylases, the DNA backbone is nicked at the abasic site by an apurinic/apyrimidic (AP) endonuclease, and POLB removes 5'-deoxyribose-phosphate from the preincised AP site acting as a 5'-deoxyribose-phosphate lyase (5'-dRP lyase); through its DNA polymerase activity, it adds one nucleotide to the 3' end of the arising single-nucleotide gap. Conducts 'gap-filling' DNA synthesis in a stepwise distributive fashion rather than in a processive fashion as for other DNA polymerases. It is also able to cleave sugar-phosphate bonds 3' to an intact AP site, acting as an AP lyase.</text>
</comment>
<evidence type="ECO:0000256" key="19">
    <source>
        <dbReference type="ARBA" id="ARBA00044678"/>
    </source>
</evidence>
<evidence type="ECO:0000256" key="15">
    <source>
        <dbReference type="ARBA" id="ARBA00023204"/>
    </source>
</evidence>
<keyword evidence="9" id="KW-0548">Nucleotidyltransferase</keyword>
<evidence type="ECO:0000256" key="10">
    <source>
        <dbReference type="ARBA" id="ARBA00022705"/>
    </source>
</evidence>
<dbReference type="InterPro" id="IPR002054">
    <property type="entry name" value="DNA-dir_DNA_pol_X"/>
</dbReference>
<dbReference type="SUPFAM" id="SSF81301">
    <property type="entry name" value="Nucleotidyltransferase"/>
    <property type="match status" value="1"/>
</dbReference>
<dbReference type="InterPro" id="IPR027421">
    <property type="entry name" value="DNA_pol_lamdba_lyase_dom_sf"/>
</dbReference>
<dbReference type="GO" id="GO:0003887">
    <property type="term" value="F:DNA-directed DNA polymerase activity"/>
    <property type="evidence" value="ECO:0007669"/>
    <property type="project" value="UniProtKB-KW"/>
</dbReference>
<keyword evidence="25" id="KW-0540">Nuclease</keyword>
<dbReference type="SUPFAM" id="SSF89550">
    <property type="entry name" value="PHP domain-like"/>
    <property type="match status" value="1"/>
</dbReference>